<dbReference type="InterPro" id="IPR036365">
    <property type="entry name" value="PGBD-like_sf"/>
</dbReference>
<dbReference type="InterPro" id="IPR036366">
    <property type="entry name" value="PGBDSf"/>
</dbReference>
<feature type="region of interest" description="Disordered" evidence="1">
    <location>
        <begin position="1"/>
        <end position="72"/>
    </location>
</feature>
<feature type="compositionally biased region" description="Gly residues" evidence="1">
    <location>
        <begin position="38"/>
        <end position="49"/>
    </location>
</feature>
<reference evidence="5" key="1">
    <citation type="journal article" date="2019" name="Int. J. Syst. Evol. Microbiol.">
        <title>The Global Catalogue of Microorganisms (GCM) 10K type strain sequencing project: providing services to taxonomists for standard genome sequencing and annotation.</title>
        <authorList>
            <consortium name="The Broad Institute Genomics Platform"/>
            <consortium name="The Broad Institute Genome Sequencing Center for Infectious Disease"/>
            <person name="Wu L."/>
            <person name="Ma J."/>
        </authorList>
    </citation>
    <scope>NUCLEOTIDE SEQUENCE [LARGE SCALE GENOMIC DNA]</scope>
    <source>
        <strain evidence="5">CGMCC 4.7455</strain>
    </source>
</reference>
<evidence type="ECO:0000256" key="2">
    <source>
        <dbReference type="SAM" id="Phobius"/>
    </source>
</evidence>
<dbReference type="Proteomes" id="UP001597365">
    <property type="component" value="Unassembled WGS sequence"/>
</dbReference>
<feature type="region of interest" description="Disordered" evidence="1">
    <location>
        <begin position="98"/>
        <end position="210"/>
    </location>
</feature>
<feature type="compositionally biased region" description="Pro residues" evidence="1">
    <location>
        <begin position="169"/>
        <end position="187"/>
    </location>
</feature>
<dbReference type="Pfam" id="PF01471">
    <property type="entry name" value="PG_binding_1"/>
    <property type="match status" value="1"/>
</dbReference>
<evidence type="ECO:0000313" key="5">
    <source>
        <dbReference type="Proteomes" id="UP001597365"/>
    </source>
</evidence>
<keyword evidence="2" id="KW-0472">Membrane</keyword>
<gene>
    <name evidence="4" type="ORF">ACFSJS_07680</name>
</gene>
<organism evidence="4 5">
    <name type="scientific">Streptomyces desertarenae</name>
    <dbReference type="NCBI Taxonomy" id="2666184"/>
    <lineage>
        <taxon>Bacteria</taxon>
        <taxon>Bacillati</taxon>
        <taxon>Actinomycetota</taxon>
        <taxon>Actinomycetes</taxon>
        <taxon>Kitasatosporales</taxon>
        <taxon>Streptomycetaceae</taxon>
        <taxon>Streptomyces</taxon>
    </lineage>
</organism>
<sequence>MVIRSDREPRYHRPAAEPPRSLGPWDAARTGPPRPPGDGRGTGHGGGEARGVPRAGSVTPPAPPRGFLSGQRGPRTAALILTTGTIGSALAGLLLASGVLTPSSGGRPVGLAQTSPPATVPPGGAAPSTAAPSTAAPSTAAPSPVARTPSAPASKPHAPPSGAGRPESSPAPRPPAAAPPPPAPTPTPAAQRPQAAGPGVLRQGDTGPAVEELQERLLEVPHVYPGGDVDGRYDGEVAAAVARFQHWYGVRGDEEGVYGDDTRRALETHT</sequence>
<feature type="compositionally biased region" description="Low complexity" evidence="1">
    <location>
        <begin position="188"/>
        <end position="199"/>
    </location>
</feature>
<evidence type="ECO:0000313" key="4">
    <source>
        <dbReference type="EMBL" id="MFD1829542.1"/>
    </source>
</evidence>
<dbReference type="SUPFAM" id="SSF47090">
    <property type="entry name" value="PGBD-like"/>
    <property type="match status" value="1"/>
</dbReference>
<feature type="compositionally biased region" description="Low complexity" evidence="1">
    <location>
        <begin position="114"/>
        <end position="156"/>
    </location>
</feature>
<accession>A0ABW4PFP8</accession>
<dbReference type="EMBL" id="JBHUFU010000003">
    <property type="protein sequence ID" value="MFD1829542.1"/>
    <property type="molecule type" value="Genomic_DNA"/>
</dbReference>
<evidence type="ECO:0000256" key="1">
    <source>
        <dbReference type="SAM" id="MobiDB-lite"/>
    </source>
</evidence>
<keyword evidence="2" id="KW-1133">Transmembrane helix</keyword>
<feature type="domain" description="Peptidoglycan binding-like" evidence="3">
    <location>
        <begin position="206"/>
        <end position="266"/>
    </location>
</feature>
<proteinExistence type="predicted"/>
<dbReference type="Gene3D" id="1.10.101.10">
    <property type="entry name" value="PGBD-like superfamily/PGBD"/>
    <property type="match status" value="1"/>
</dbReference>
<dbReference type="InterPro" id="IPR002477">
    <property type="entry name" value="Peptidoglycan-bd-like"/>
</dbReference>
<protein>
    <submittedName>
        <fullName evidence="4">Peptidoglycan-binding protein</fullName>
    </submittedName>
</protein>
<feature type="compositionally biased region" description="Basic and acidic residues" evidence="1">
    <location>
        <begin position="1"/>
        <end position="15"/>
    </location>
</feature>
<evidence type="ECO:0000259" key="3">
    <source>
        <dbReference type="Pfam" id="PF01471"/>
    </source>
</evidence>
<dbReference type="RefSeq" id="WP_380898172.1">
    <property type="nucleotide sequence ID" value="NZ_JBHUFU010000003.1"/>
</dbReference>
<name>A0ABW4PFP8_9ACTN</name>
<feature type="transmembrane region" description="Helical" evidence="2">
    <location>
        <begin position="77"/>
        <end position="100"/>
    </location>
</feature>
<comment type="caution">
    <text evidence="4">The sequence shown here is derived from an EMBL/GenBank/DDBJ whole genome shotgun (WGS) entry which is preliminary data.</text>
</comment>
<keyword evidence="2" id="KW-0812">Transmembrane</keyword>
<keyword evidence="5" id="KW-1185">Reference proteome</keyword>